<dbReference type="InterPro" id="IPR015424">
    <property type="entry name" value="PyrdxlP-dep_Trfase"/>
</dbReference>
<comment type="similarity">
    <text evidence="2">Belongs to the class-II pyridoxal-phosphate-dependent aminotransferase family.</text>
</comment>
<evidence type="ECO:0000256" key="4">
    <source>
        <dbReference type="ARBA" id="ARBA00023315"/>
    </source>
</evidence>
<reference evidence="6 7" key="1">
    <citation type="submission" date="2015-04" db="EMBL/GenBank/DDBJ databases">
        <authorList>
            <person name="Syromyatnikov M.Y."/>
            <person name="Popov V.N."/>
        </authorList>
    </citation>
    <scope>NUCLEOTIDE SEQUENCE [LARGE SCALE GENOMIC DNA]</scope>
</reference>
<accession>A0A1J1IJM1</accession>
<gene>
    <name evidence="6" type="ORF">CLUMA_CG012710</name>
</gene>
<dbReference type="GO" id="GO:0005739">
    <property type="term" value="C:mitochondrion"/>
    <property type="evidence" value="ECO:0007669"/>
    <property type="project" value="TreeGrafter"/>
</dbReference>
<comment type="cofactor">
    <cofactor evidence="1">
        <name>pyridoxal 5'-phosphate</name>
        <dbReference type="ChEBI" id="CHEBI:597326"/>
    </cofactor>
</comment>
<organism evidence="6 7">
    <name type="scientific">Clunio marinus</name>
    <dbReference type="NCBI Taxonomy" id="568069"/>
    <lineage>
        <taxon>Eukaryota</taxon>
        <taxon>Metazoa</taxon>
        <taxon>Ecdysozoa</taxon>
        <taxon>Arthropoda</taxon>
        <taxon>Hexapoda</taxon>
        <taxon>Insecta</taxon>
        <taxon>Pterygota</taxon>
        <taxon>Neoptera</taxon>
        <taxon>Endopterygota</taxon>
        <taxon>Diptera</taxon>
        <taxon>Nematocera</taxon>
        <taxon>Chironomoidea</taxon>
        <taxon>Chironomidae</taxon>
        <taxon>Clunio</taxon>
    </lineage>
</organism>
<evidence type="ECO:0000259" key="5">
    <source>
        <dbReference type="Pfam" id="PF00155"/>
    </source>
</evidence>
<keyword evidence="7" id="KW-1185">Reference proteome</keyword>
<dbReference type="InterPro" id="IPR050087">
    <property type="entry name" value="AON_synthase_class-II"/>
</dbReference>
<dbReference type="Pfam" id="PF00155">
    <property type="entry name" value="Aminotran_1_2"/>
    <property type="match status" value="1"/>
</dbReference>
<proteinExistence type="inferred from homology"/>
<dbReference type="SUPFAM" id="SSF53383">
    <property type="entry name" value="PLP-dependent transferases"/>
    <property type="match status" value="1"/>
</dbReference>
<dbReference type="GO" id="GO:0048821">
    <property type="term" value="P:erythrocyte development"/>
    <property type="evidence" value="ECO:0007669"/>
    <property type="project" value="TreeGrafter"/>
</dbReference>
<evidence type="ECO:0000256" key="2">
    <source>
        <dbReference type="ARBA" id="ARBA00008392"/>
    </source>
</evidence>
<dbReference type="GO" id="GO:0003870">
    <property type="term" value="F:5-aminolevulinate synthase activity"/>
    <property type="evidence" value="ECO:0007669"/>
    <property type="project" value="TreeGrafter"/>
</dbReference>
<protein>
    <submittedName>
        <fullName evidence="6">CLUMA_CG012710, isoform A</fullName>
    </submittedName>
</protein>
<sequence length="66" mass="7062">MTGAVCRLEELCDTAHEHGVLKFVVEVYAVGLYGEHGAVISERDHQMHSMYIISGALGKAFGNVGG</sequence>
<dbReference type="GO" id="GO:0006783">
    <property type="term" value="P:heme biosynthetic process"/>
    <property type="evidence" value="ECO:0007669"/>
    <property type="project" value="TreeGrafter"/>
</dbReference>
<dbReference type="GO" id="GO:0030170">
    <property type="term" value="F:pyridoxal phosphate binding"/>
    <property type="evidence" value="ECO:0007669"/>
    <property type="project" value="InterPro"/>
</dbReference>
<dbReference type="PANTHER" id="PTHR13693:SF102">
    <property type="entry name" value="2-AMINO-3-KETOBUTYRATE COENZYME A LIGASE, MITOCHONDRIAL"/>
    <property type="match status" value="1"/>
</dbReference>
<dbReference type="Proteomes" id="UP000183832">
    <property type="component" value="Unassembled WGS sequence"/>
</dbReference>
<keyword evidence="3" id="KW-0808">Transferase</keyword>
<evidence type="ECO:0000313" key="7">
    <source>
        <dbReference type="Proteomes" id="UP000183832"/>
    </source>
</evidence>
<dbReference type="STRING" id="568069.A0A1J1IJM1"/>
<evidence type="ECO:0000256" key="3">
    <source>
        <dbReference type="ARBA" id="ARBA00022679"/>
    </source>
</evidence>
<dbReference type="InterPro" id="IPR015421">
    <property type="entry name" value="PyrdxlP-dep_Trfase_major"/>
</dbReference>
<evidence type="ECO:0000313" key="6">
    <source>
        <dbReference type="EMBL" id="CRK99254.1"/>
    </source>
</evidence>
<dbReference type="InterPro" id="IPR004839">
    <property type="entry name" value="Aminotransferase_I/II_large"/>
</dbReference>
<evidence type="ECO:0000256" key="1">
    <source>
        <dbReference type="ARBA" id="ARBA00001933"/>
    </source>
</evidence>
<feature type="domain" description="Aminotransferase class I/classII large" evidence="5">
    <location>
        <begin position="1"/>
        <end position="65"/>
    </location>
</feature>
<dbReference type="PANTHER" id="PTHR13693">
    <property type="entry name" value="CLASS II AMINOTRANSFERASE/8-AMINO-7-OXONONANOATE SYNTHASE"/>
    <property type="match status" value="1"/>
</dbReference>
<name>A0A1J1IJM1_9DIPT</name>
<dbReference type="AlphaFoldDB" id="A0A1J1IJM1"/>
<dbReference type="GO" id="GO:0042541">
    <property type="term" value="P:hemoglobin biosynthetic process"/>
    <property type="evidence" value="ECO:0007669"/>
    <property type="project" value="TreeGrafter"/>
</dbReference>
<dbReference type="EMBL" id="CVRI01000050">
    <property type="protein sequence ID" value="CRK99254.1"/>
    <property type="molecule type" value="Genomic_DNA"/>
</dbReference>
<dbReference type="OrthoDB" id="10263824at2759"/>
<dbReference type="Gene3D" id="3.40.640.10">
    <property type="entry name" value="Type I PLP-dependent aspartate aminotransferase-like (Major domain)"/>
    <property type="match status" value="1"/>
</dbReference>
<keyword evidence="4" id="KW-0012">Acyltransferase</keyword>